<evidence type="ECO:0000256" key="2">
    <source>
        <dbReference type="ARBA" id="ARBA00022723"/>
    </source>
</evidence>
<dbReference type="PROSITE" id="PS51296">
    <property type="entry name" value="RIESKE"/>
    <property type="match status" value="1"/>
</dbReference>
<evidence type="ECO:0000256" key="6">
    <source>
        <dbReference type="ARBA" id="ARBA00023063"/>
    </source>
</evidence>
<organism evidence="8 9">
    <name type="scientific">Salinactinospora qingdaonensis</name>
    <dbReference type="NCBI Taxonomy" id="702744"/>
    <lineage>
        <taxon>Bacteria</taxon>
        <taxon>Bacillati</taxon>
        <taxon>Actinomycetota</taxon>
        <taxon>Actinomycetes</taxon>
        <taxon>Streptosporangiales</taxon>
        <taxon>Nocardiopsidaceae</taxon>
        <taxon>Salinactinospora</taxon>
    </lineage>
</organism>
<dbReference type="InterPro" id="IPR036922">
    <property type="entry name" value="Rieske_2Fe-2S_sf"/>
</dbReference>
<dbReference type="NCBIfam" id="TIGR02378">
    <property type="entry name" value="nirD_assim_sml"/>
    <property type="match status" value="1"/>
</dbReference>
<sequence length="128" mass="13411">MSVLTLDTTDATATQVWIPACASASLAPERGVAILLPDGSQAALFRTFDGNLYAIDNIDPFSNAAVMARGIVGDRGGEPTVASPMLKQVFSLRSGVCFDDTTVRQTTYPVRERDGVIEIATGSKGGTS</sequence>
<evidence type="ECO:0000259" key="7">
    <source>
        <dbReference type="PROSITE" id="PS51296"/>
    </source>
</evidence>
<dbReference type="SUPFAM" id="SSF50022">
    <property type="entry name" value="ISP domain"/>
    <property type="match status" value="1"/>
</dbReference>
<evidence type="ECO:0000256" key="4">
    <source>
        <dbReference type="ARBA" id="ARBA00023004"/>
    </source>
</evidence>
<dbReference type="PANTHER" id="PTHR40562:SF1">
    <property type="entry name" value="NITRITE REDUCTASE (NADH) SMALL SUBUNIT"/>
    <property type="match status" value="1"/>
</dbReference>
<dbReference type="InterPro" id="IPR017881">
    <property type="entry name" value="NirD"/>
</dbReference>
<reference evidence="9" key="1">
    <citation type="journal article" date="2019" name="Int. J. Syst. Evol. Microbiol.">
        <title>The Global Catalogue of Microorganisms (GCM) 10K type strain sequencing project: providing services to taxonomists for standard genome sequencing and annotation.</title>
        <authorList>
            <consortium name="The Broad Institute Genomics Platform"/>
            <consortium name="The Broad Institute Genome Sequencing Center for Infectious Disease"/>
            <person name="Wu L."/>
            <person name="Ma J."/>
        </authorList>
    </citation>
    <scope>NUCLEOTIDE SEQUENCE [LARGE SCALE GENOMIC DNA]</scope>
    <source>
        <strain evidence="9">JCM 17137</strain>
    </source>
</reference>
<evidence type="ECO:0000256" key="3">
    <source>
        <dbReference type="ARBA" id="ARBA00023002"/>
    </source>
</evidence>
<evidence type="ECO:0000256" key="5">
    <source>
        <dbReference type="ARBA" id="ARBA00023014"/>
    </source>
</evidence>
<evidence type="ECO:0000256" key="1">
    <source>
        <dbReference type="ARBA" id="ARBA00022714"/>
    </source>
</evidence>
<keyword evidence="5" id="KW-0411">Iron-sulfur</keyword>
<dbReference type="InterPro" id="IPR017941">
    <property type="entry name" value="Rieske_2Fe-2S"/>
</dbReference>
<evidence type="ECO:0000313" key="9">
    <source>
        <dbReference type="Proteomes" id="UP001500908"/>
    </source>
</evidence>
<dbReference type="CDD" id="cd03529">
    <property type="entry name" value="Rieske_NirD"/>
    <property type="match status" value="1"/>
</dbReference>
<protein>
    <submittedName>
        <fullName evidence="8">Nitrite reductase small subunit NirD</fullName>
    </submittedName>
</protein>
<dbReference type="InterPro" id="IPR012748">
    <property type="entry name" value="Rieske-like_NirD"/>
</dbReference>
<feature type="domain" description="Rieske" evidence="7">
    <location>
        <begin position="18"/>
        <end position="119"/>
    </location>
</feature>
<name>A0ABP7GH31_9ACTN</name>
<accession>A0ABP7GH31</accession>
<gene>
    <name evidence="8" type="primary">nirD</name>
    <name evidence="8" type="ORF">GCM10022402_42950</name>
</gene>
<dbReference type="EMBL" id="BAABDD010000031">
    <property type="protein sequence ID" value="GAA3760461.1"/>
    <property type="molecule type" value="Genomic_DNA"/>
</dbReference>
<keyword evidence="2" id="KW-0479">Metal-binding</keyword>
<comment type="caution">
    <text evidence="8">The sequence shown here is derived from an EMBL/GenBank/DDBJ whole genome shotgun (WGS) entry which is preliminary data.</text>
</comment>
<dbReference type="Pfam" id="PF13806">
    <property type="entry name" value="Rieske_2"/>
    <property type="match status" value="1"/>
</dbReference>
<keyword evidence="9" id="KW-1185">Reference proteome</keyword>
<dbReference type="Gene3D" id="2.102.10.10">
    <property type="entry name" value="Rieske [2Fe-2S] iron-sulphur domain"/>
    <property type="match status" value="1"/>
</dbReference>
<keyword evidence="3" id="KW-0560">Oxidoreductase</keyword>
<keyword evidence="4" id="KW-0408">Iron</keyword>
<proteinExistence type="predicted"/>
<dbReference type="PROSITE" id="PS51300">
    <property type="entry name" value="NIRD"/>
    <property type="match status" value="1"/>
</dbReference>
<evidence type="ECO:0000313" key="8">
    <source>
        <dbReference type="EMBL" id="GAA3760461.1"/>
    </source>
</evidence>
<dbReference type="PANTHER" id="PTHR40562">
    <property type="match status" value="1"/>
</dbReference>
<keyword evidence="1" id="KW-0001">2Fe-2S</keyword>
<dbReference type="RefSeq" id="WP_344975509.1">
    <property type="nucleotide sequence ID" value="NZ_BAABDD010000031.1"/>
</dbReference>
<dbReference type="Proteomes" id="UP001500908">
    <property type="component" value="Unassembled WGS sequence"/>
</dbReference>
<keyword evidence="6" id="KW-0534">Nitrate assimilation</keyword>